<evidence type="ECO:0000256" key="1">
    <source>
        <dbReference type="SAM" id="Phobius"/>
    </source>
</evidence>
<dbReference type="AlphaFoldDB" id="A0A1F6C449"/>
<evidence type="ECO:0000313" key="2">
    <source>
        <dbReference type="EMBL" id="OGG43843.1"/>
    </source>
</evidence>
<accession>A0A1F6C449</accession>
<keyword evidence="1" id="KW-0472">Membrane</keyword>
<dbReference type="EMBL" id="MFKM01000004">
    <property type="protein sequence ID" value="OGG43843.1"/>
    <property type="molecule type" value="Genomic_DNA"/>
</dbReference>
<reference evidence="2 3" key="1">
    <citation type="journal article" date="2016" name="Nat. Commun.">
        <title>Thousands of microbial genomes shed light on interconnected biogeochemical processes in an aquifer system.</title>
        <authorList>
            <person name="Anantharaman K."/>
            <person name="Brown C.T."/>
            <person name="Hug L.A."/>
            <person name="Sharon I."/>
            <person name="Castelle C.J."/>
            <person name="Probst A.J."/>
            <person name="Thomas B.C."/>
            <person name="Singh A."/>
            <person name="Wilkins M.J."/>
            <person name="Karaoz U."/>
            <person name="Brodie E.L."/>
            <person name="Williams K.H."/>
            <person name="Hubbard S.S."/>
            <person name="Banfield J.F."/>
        </authorList>
    </citation>
    <scope>NUCLEOTIDE SEQUENCE [LARGE SCALE GENOMIC DNA]</scope>
</reference>
<dbReference type="Proteomes" id="UP000176633">
    <property type="component" value="Unassembled WGS sequence"/>
</dbReference>
<keyword evidence="1" id="KW-1133">Transmembrane helix</keyword>
<name>A0A1F6C449_9BACT</name>
<proteinExistence type="predicted"/>
<gene>
    <name evidence="2" type="ORF">A3G50_03010</name>
</gene>
<sequence length="168" mass="18635">MGNFKQGLIKQLLKVLLALLIPVGGLIFLGRDINNRAEAIRKQRQELVNRSEELSLFAKLQSQSNEAEPYFNILGNVLPIRDRLFDFPKEMERLASQEGIGFGFSFGNESPSGPDTAGRVGFTITTGGSLVKIFRFIKAMEDSRFLIGFKSFDFVGSSLSIGGEVLFH</sequence>
<evidence type="ECO:0000313" key="3">
    <source>
        <dbReference type="Proteomes" id="UP000176633"/>
    </source>
</evidence>
<keyword evidence="1" id="KW-0812">Transmembrane</keyword>
<dbReference type="STRING" id="1798473.A3G50_03010"/>
<protein>
    <submittedName>
        <fullName evidence="2">Uncharacterized protein</fullName>
    </submittedName>
</protein>
<comment type="caution">
    <text evidence="2">The sequence shown here is derived from an EMBL/GenBank/DDBJ whole genome shotgun (WGS) entry which is preliminary data.</text>
</comment>
<feature type="transmembrane region" description="Helical" evidence="1">
    <location>
        <begin position="12"/>
        <end position="30"/>
    </location>
</feature>
<organism evidence="2 3">
    <name type="scientific">Candidatus Jorgensenbacteria bacterium RIFCSPLOWO2_12_FULL_42_11</name>
    <dbReference type="NCBI Taxonomy" id="1798473"/>
    <lineage>
        <taxon>Bacteria</taxon>
        <taxon>Candidatus Joergenseniibacteriota</taxon>
    </lineage>
</organism>